<dbReference type="Proteomes" id="UP001596413">
    <property type="component" value="Unassembled WGS sequence"/>
</dbReference>
<sequence>MPRLLRRWAPVLPVLLVLVLIGLPGMPASSATPADAACALLVGCAVVSAVRRASRPLTRSAAIVLGAPVIGIAVAVAGAPTAAEGLTGMGRYLQVFVLVPAAMVLLLRDRRDARLVAWAMVALALWEGGVGVHQYLTATGASYQGEYIRAVGTFGPTDVMGMSAVVSYGLVTAAALALGTRERTPRLIATGCALALLAPLGMSFSRGSWIATTAACLALLLLGGLRRAATVLVTVVAALVVLVGGLGFGTAMMQERIDSITQVSAAPDQSVMDRYALWSAARAMWAEHPVVGVGLRDFPAHRDGHAPLALDSASDTEGAGRAYYRQPLLSPHNMYLLILSEQGLLGLVTMAGSWLALLVGALRRLHAHRGAGRDCALAACGLLVWQILDFGYADIGGASTTLTALGFGLAAWWALSPAAAPTGAPRVSEAPR</sequence>
<evidence type="ECO:0000256" key="1">
    <source>
        <dbReference type="ARBA" id="ARBA00004141"/>
    </source>
</evidence>
<dbReference type="InterPro" id="IPR007016">
    <property type="entry name" value="O-antigen_ligase-rel_domated"/>
</dbReference>
<feature type="transmembrane region" description="Helical" evidence="5">
    <location>
        <begin position="208"/>
        <end position="225"/>
    </location>
</feature>
<feature type="transmembrane region" description="Helical" evidence="5">
    <location>
        <begin position="185"/>
        <end position="202"/>
    </location>
</feature>
<dbReference type="PANTHER" id="PTHR37422">
    <property type="entry name" value="TEICHURONIC ACID BIOSYNTHESIS PROTEIN TUAE"/>
    <property type="match status" value="1"/>
</dbReference>
<feature type="transmembrane region" description="Helical" evidence="5">
    <location>
        <begin position="115"/>
        <end position="136"/>
    </location>
</feature>
<feature type="transmembrane region" description="Helical" evidence="5">
    <location>
        <begin position="159"/>
        <end position="178"/>
    </location>
</feature>
<keyword evidence="3 5" id="KW-1133">Transmembrane helix</keyword>
<dbReference type="InterPro" id="IPR051533">
    <property type="entry name" value="WaaL-like"/>
</dbReference>
<dbReference type="RefSeq" id="WP_386418041.1">
    <property type="nucleotide sequence ID" value="NZ_JBHSZO010000046.1"/>
</dbReference>
<organism evidence="7 8">
    <name type="scientific">Streptomyces polyrhachis</name>
    <dbReference type="NCBI Taxonomy" id="1282885"/>
    <lineage>
        <taxon>Bacteria</taxon>
        <taxon>Bacillati</taxon>
        <taxon>Actinomycetota</taxon>
        <taxon>Actinomycetes</taxon>
        <taxon>Kitasatosporales</taxon>
        <taxon>Streptomycetaceae</taxon>
        <taxon>Streptomyces</taxon>
    </lineage>
</organism>
<keyword evidence="7" id="KW-0436">Ligase</keyword>
<gene>
    <name evidence="7" type="ORF">ACFQLX_22805</name>
</gene>
<dbReference type="PANTHER" id="PTHR37422:SF13">
    <property type="entry name" value="LIPOPOLYSACCHARIDE BIOSYNTHESIS PROTEIN PA4999-RELATED"/>
    <property type="match status" value="1"/>
</dbReference>
<feature type="transmembrane region" description="Helical" evidence="5">
    <location>
        <begin position="232"/>
        <end position="253"/>
    </location>
</feature>
<protein>
    <submittedName>
        <fullName evidence="7">O-antigen ligase family protein</fullName>
    </submittedName>
</protein>
<feature type="transmembrane region" description="Helical" evidence="5">
    <location>
        <begin position="334"/>
        <end position="359"/>
    </location>
</feature>
<feature type="transmembrane region" description="Helical" evidence="5">
    <location>
        <begin position="32"/>
        <end position="50"/>
    </location>
</feature>
<keyword evidence="8" id="KW-1185">Reference proteome</keyword>
<evidence type="ECO:0000256" key="5">
    <source>
        <dbReference type="SAM" id="Phobius"/>
    </source>
</evidence>
<dbReference type="Pfam" id="PF04932">
    <property type="entry name" value="Wzy_C"/>
    <property type="match status" value="1"/>
</dbReference>
<dbReference type="GO" id="GO:0016874">
    <property type="term" value="F:ligase activity"/>
    <property type="evidence" value="ECO:0007669"/>
    <property type="project" value="UniProtKB-KW"/>
</dbReference>
<evidence type="ECO:0000256" key="3">
    <source>
        <dbReference type="ARBA" id="ARBA00022989"/>
    </source>
</evidence>
<evidence type="ECO:0000256" key="4">
    <source>
        <dbReference type="ARBA" id="ARBA00023136"/>
    </source>
</evidence>
<proteinExistence type="predicted"/>
<reference evidence="8" key="1">
    <citation type="journal article" date="2019" name="Int. J. Syst. Evol. Microbiol.">
        <title>The Global Catalogue of Microorganisms (GCM) 10K type strain sequencing project: providing services to taxonomists for standard genome sequencing and annotation.</title>
        <authorList>
            <consortium name="The Broad Institute Genomics Platform"/>
            <consortium name="The Broad Institute Genome Sequencing Center for Infectious Disease"/>
            <person name="Wu L."/>
            <person name="Ma J."/>
        </authorList>
    </citation>
    <scope>NUCLEOTIDE SEQUENCE [LARGE SCALE GENOMIC DNA]</scope>
    <source>
        <strain evidence="8">CGMCC 1.13681</strain>
    </source>
</reference>
<dbReference type="EMBL" id="JBHSZO010000046">
    <property type="protein sequence ID" value="MFC7220962.1"/>
    <property type="molecule type" value="Genomic_DNA"/>
</dbReference>
<feature type="transmembrane region" description="Helical" evidence="5">
    <location>
        <begin position="62"/>
        <end position="83"/>
    </location>
</feature>
<evidence type="ECO:0000313" key="7">
    <source>
        <dbReference type="EMBL" id="MFC7220962.1"/>
    </source>
</evidence>
<evidence type="ECO:0000313" key="8">
    <source>
        <dbReference type="Proteomes" id="UP001596413"/>
    </source>
</evidence>
<feature type="domain" description="O-antigen ligase-related" evidence="6">
    <location>
        <begin position="194"/>
        <end position="349"/>
    </location>
</feature>
<keyword evidence="4 5" id="KW-0472">Membrane</keyword>
<accession>A0ABW2GPV7</accession>
<keyword evidence="2 5" id="KW-0812">Transmembrane</keyword>
<evidence type="ECO:0000256" key="2">
    <source>
        <dbReference type="ARBA" id="ARBA00022692"/>
    </source>
</evidence>
<name>A0ABW2GPV7_9ACTN</name>
<feature type="transmembrane region" description="Helical" evidence="5">
    <location>
        <begin position="7"/>
        <end position="26"/>
    </location>
</feature>
<comment type="subcellular location">
    <subcellularLocation>
        <location evidence="1">Membrane</location>
        <topology evidence="1">Multi-pass membrane protein</topology>
    </subcellularLocation>
</comment>
<evidence type="ECO:0000259" key="6">
    <source>
        <dbReference type="Pfam" id="PF04932"/>
    </source>
</evidence>
<feature type="transmembrane region" description="Helical" evidence="5">
    <location>
        <begin position="89"/>
        <end position="108"/>
    </location>
</feature>
<comment type="caution">
    <text evidence="7">The sequence shown here is derived from an EMBL/GenBank/DDBJ whole genome shotgun (WGS) entry which is preliminary data.</text>
</comment>